<dbReference type="Proteomes" id="UP000243342">
    <property type="component" value="Unassembled WGS sequence"/>
</dbReference>
<dbReference type="OrthoDB" id="8582979at2"/>
<evidence type="ECO:0000256" key="1">
    <source>
        <dbReference type="SAM" id="Phobius"/>
    </source>
</evidence>
<evidence type="ECO:0000313" key="2">
    <source>
        <dbReference type="EMBL" id="OIV38051.1"/>
    </source>
</evidence>
<evidence type="ECO:0008006" key="4">
    <source>
        <dbReference type="Google" id="ProtNLM"/>
    </source>
</evidence>
<dbReference type="STRING" id="1428644.BIV57_07745"/>
<dbReference type="AlphaFoldDB" id="A0A1J7BH79"/>
<comment type="caution">
    <text evidence="2">The sequence shown here is derived from an EMBL/GenBank/DDBJ whole genome shotgun (WGS) entry which is preliminary data.</text>
</comment>
<keyword evidence="1" id="KW-0472">Membrane</keyword>
<dbReference type="PANTHER" id="PTHR36832">
    <property type="entry name" value="SLR1174 PROTEIN-RELATED"/>
    <property type="match status" value="1"/>
</dbReference>
<dbReference type="Pfam" id="PF06182">
    <property type="entry name" value="ABC2_membrane_6"/>
    <property type="match status" value="1"/>
</dbReference>
<gene>
    <name evidence="2" type="ORF">BIV57_07745</name>
</gene>
<feature type="transmembrane region" description="Helical" evidence="1">
    <location>
        <begin position="220"/>
        <end position="241"/>
    </location>
</feature>
<dbReference type="RefSeq" id="WP_071655968.1">
    <property type="nucleotide sequence ID" value="NZ_MLCF01000032.1"/>
</dbReference>
<keyword evidence="1" id="KW-0812">Transmembrane</keyword>
<proteinExistence type="predicted"/>
<sequence length="253" mass="26457">MRGFARLLAVACWRESVTWWSLRSFLITLIVDQSVAPLLGLLVWTAAAPGAHGVTSYYLALAAVQLLTVSFEQHTFANAVYDGTFADTLVRPQPALLGAVATNLAIRFWYGVFGLPVVVAAAAATGALPRPAALLAAVPSLLLAMALRFCLTCGASFSAFWTQRAHGAVSLMETLLFLLGGMAAPLALLPGPGAAVGRLLPFWAALGAPAEVASGQADVLQVLPVQLGWLVVLVGAVALLWRRGLRRFAAVGG</sequence>
<protein>
    <recommendedName>
        <fullName evidence="4">ABC transporter permease</fullName>
    </recommendedName>
</protein>
<evidence type="ECO:0000313" key="3">
    <source>
        <dbReference type="Proteomes" id="UP000243342"/>
    </source>
</evidence>
<reference evidence="2 3" key="1">
    <citation type="submission" date="2016-10" db="EMBL/GenBank/DDBJ databases">
        <title>Genome sequence of Streptomyces gilvigriseus MUSC 26.</title>
        <authorList>
            <person name="Lee L.-H."/>
            <person name="Ser H.-L."/>
        </authorList>
    </citation>
    <scope>NUCLEOTIDE SEQUENCE [LARGE SCALE GENOMIC DNA]</scope>
    <source>
        <strain evidence="2 3">MUSC 26</strain>
    </source>
</reference>
<organism evidence="2 3">
    <name type="scientific">Mangrovactinospora gilvigrisea</name>
    <dbReference type="NCBI Taxonomy" id="1428644"/>
    <lineage>
        <taxon>Bacteria</taxon>
        <taxon>Bacillati</taxon>
        <taxon>Actinomycetota</taxon>
        <taxon>Actinomycetes</taxon>
        <taxon>Kitasatosporales</taxon>
        <taxon>Streptomycetaceae</taxon>
        <taxon>Mangrovactinospora</taxon>
    </lineage>
</organism>
<name>A0A1J7BH79_9ACTN</name>
<dbReference type="PANTHER" id="PTHR36832:SF1">
    <property type="entry name" value="SLR1174 PROTEIN"/>
    <property type="match status" value="1"/>
</dbReference>
<feature type="transmembrane region" description="Helical" evidence="1">
    <location>
        <begin position="174"/>
        <end position="200"/>
    </location>
</feature>
<dbReference type="InterPro" id="IPR010390">
    <property type="entry name" value="ABC-2_transporter-like"/>
</dbReference>
<accession>A0A1J7BH79</accession>
<keyword evidence="1" id="KW-1133">Transmembrane helix</keyword>
<dbReference type="EMBL" id="MLCF01000032">
    <property type="protein sequence ID" value="OIV38051.1"/>
    <property type="molecule type" value="Genomic_DNA"/>
</dbReference>
<feature type="transmembrane region" description="Helical" evidence="1">
    <location>
        <begin position="108"/>
        <end position="128"/>
    </location>
</feature>
<keyword evidence="3" id="KW-1185">Reference proteome</keyword>
<feature type="transmembrane region" description="Helical" evidence="1">
    <location>
        <begin position="134"/>
        <end position="162"/>
    </location>
</feature>